<accession>A0A0S1SU83</accession>
<accession>A0A0S1SPQ3</accession>
<organism evidence="1 2">
    <name type="scientific">Candidatus Peribacter riflensis</name>
    <dbReference type="NCBI Taxonomy" id="1735162"/>
    <lineage>
        <taxon>Bacteria</taxon>
        <taxon>Candidatus Peregrinibacteriota</taxon>
        <taxon>Candidatus Peribacteria</taxon>
        <taxon>Candidatus Peribacterales</taxon>
        <taxon>Candidatus Peribacteraceae</taxon>
        <taxon>Candidatus Peribacter</taxon>
    </lineage>
</organism>
<reference evidence="1 2" key="2">
    <citation type="journal article" date="2016" name="PeerJ">
        <title>Analysis of five complete genome sequences for members of the class Peribacteria in the recently recognized Peregrinibacteria bacterial phylum.</title>
        <authorList>
            <person name="Anantharaman K."/>
            <person name="Brown C.T."/>
            <person name="Burstein D."/>
            <person name="Castelle C.J."/>
            <person name="Probst A.J."/>
            <person name="Thomas B.C."/>
            <person name="Williams K.H."/>
            <person name="Banfield J.F."/>
        </authorList>
    </citation>
    <scope>NUCLEOTIDE SEQUENCE [LARGE SCALE GENOMIC DNA]</scope>
    <source>
        <strain evidence="1">RIFOXYD1_FULL_PER-ii_59_16</strain>
    </source>
</reference>
<accession>A0A0S1SK62</accession>
<accession>A0A0S1SGI0</accession>
<dbReference type="AlphaFoldDB" id="A0A0S1SK62"/>
<dbReference type="STRING" id="1735162.PeribacterB2_0197"/>
<name>A0A0S1SK62_9BACT</name>
<gene>
    <name evidence="1" type="ORF">PeribacterD1_0197</name>
</gene>
<evidence type="ECO:0000313" key="1">
    <source>
        <dbReference type="EMBL" id="ALM12898.1"/>
    </source>
</evidence>
<reference evidence="2" key="1">
    <citation type="submission" date="2015-10" db="EMBL/GenBank/DDBJ databases">
        <title>Analysis of five complete genome sequences for members of the class Peribacteria in the recently recognized Peregrinibacteria bacterial phylum.</title>
        <authorList>
            <person name="Anantharaman K."/>
            <person name="Brown C.T."/>
            <person name="Burstein D."/>
            <person name="Castelle C.J."/>
            <person name="Probst A.J."/>
            <person name="Thomas B.C."/>
            <person name="Williams K.H."/>
            <person name="Banfield J.F."/>
        </authorList>
    </citation>
    <scope>NUCLEOTIDE SEQUENCE [LARGE SCALE GENOMIC DNA]</scope>
</reference>
<accession>A0A0S1SKI4</accession>
<dbReference type="Proteomes" id="UP000069135">
    <property type="component" value="Chromosome"/>
</dbReference>
<sequence length="47" mass="5258">MDLEALEGSHSFNTFPSLLSTNGGEGRVRWHLGKHNIQEDALFFAVK</sequence>
<protein>
    <submittedName>
        <fullName evidence="1">Uncharacterized protein</fullName>
    </submittedName>
</protein>
<dbReference type="KEGG" id="prf:PeribacterA2_0197"/>
<evidence type="ECO:0000313" key="2">
    <source>
        <dbReference type="Proteomes" id="UP000069135"/>
    </source>
</evidence>
<dbReference type="EMBL" id="CP013065">
    <property type="protein sequence ID" value="ALM12898.1"/>
    <property type="molecule type" value="Genomic_DNA"/>
</dbReference>
<proteinExistence type="predicted"/>